<evidence type="ECO:0000256" key="4">
    <source>
        <dbReference type="ARBA" id="ARBA00022630"/>
    </source>
</evidence>
<gene>
    <name evidence="15" type="ORF">FHP25_11455</name>
</gene>
<dbReference type="InterPro" id="IPR023173">
    <property type="entry name" value="NADPH_Cyt_P450_Rdtase_alpha"/>
</dbReference>
<dbReference type="GO" id="GO:0010181">
    <property type="term" value="F:FMN binding"/>
    <property type="evidence" value="ECO:0007669"/>
    <property type="project" value="InterPro"/>
</dbReference>
<keyword evidence="16" id="KW-1185">Reference proteome</keyword>
<dbReference type="OrthoDB" id="9791166at2"/>
<dbReference type="EMBL" id="VDUZ01000010">
    <property type="protein sequence ID" value="TXL76797.1"/>
    <property type="molecule type" value="Genomic_DNA"/>
</dbReference>
<dbReference type="InterPro" id="IPR029039">
    <property type="entry name" value="Flavoprotein-like_sf"/>
</dbReference>
<name>A0A5C8PPA0_9HYPH</name>
<evidence type="ECO:0000259" key="13">
    <source>
        <dbReference type="PROSITE" id="PS50902"/>
    </source>
</evidence>
<feature type="binding site" evidence="12">
    <location>
        <begin position="449"/>
        <end position="452"/>
    </location>
    <ligand>
        <name>FAD</name>
        <dbReference type="ChEBI" id="CHEBI:57692"/>
    </ligand>
</feature>
<evidence type="ECO:0000256" key="7">
    <source>
        <dbReference type="ARBA" id="ARBA00022857"/>
    </source>
</evidence>
<dbReference type="GO" id="GO:0004783">
    <property type="term" value="F:sulfite reductase (NADPH) activity"/>
    <property type="evidence" value="ECO:0007669"/>
    <property type="project" value="UniProtKB-EC"/>
</dbReference>
<evidence type="ECO:0000256" key="6">
    <source>
        <dbReference type="ARBA" id="ARBA00022827"/>
    </source>
</evidence>
<keyword evidence="10" id="KW-0198">Cysteine biosynthesis</keyword>
<keyword evidence="2" id="KW-0813">Transport</keyword>
<evidence type="ECO:0000313" key="16">
    <source>
        <dbReference type="Proteomes" id="UP000321638"/>
    </source>
</evidence>
<feature type="domain" description="Flavodoxin-like" evidence="13">
    <location>
        <begin position="89"/>
        <end position="227"/>
    </location>
</feature>
<dbReference type="Gene3D" id="1.20.990.10">
    <property type="entry name" value="NADPH-cytochrome p450 Reductase, Chain A, domain 3"/>
    <property type="match status" value="1"/>
</dbReference>
<evidence type="ECO:0000256" key="5">
    <source>
        <dbReference type="ARBA" id="ARBA00022643"/>
    </source>
</evidence>
<protein>
    <recommendedName>
        <fullName evidence="1">assimilatory sulfite reductase (NADPH)</fullName>
        <ecNumber evidence="1">1.8.1.2</ecNumber>
    </recommendedName>
</protein>
<comment type="cofactor">
    <cofactor evidence="12">
        <name>FAD</name>
        <dbReference type="ChEBI" id="CHEBI:57692"/>
    </cofactor>
    <text evidence="12">Binds 1 FAD per subunit.</text>
</comment>
<sequence>MLNLQRRDRGPSAGFGESAYAPLVPRQAEAADDAARANLTHAQLAQLETFARGLTREQALWVSGYFAGVGGPVGQGEAQAAAAIATAPVTVLYGSETGNSARLAERFAARLRVDGLTVRVSDMNDYKLRQLKDEHFLFIITSTHGEGDPPQSALNFFEFVEGRKAPRLPGLQYGVLALGDSTYEKYCEAGRRIDRRLEELGATRVGARIDCDVDFEEPSEAWMDTVQPFLATQQQHKASHSPVLSVVSSPSAASAPIVDRRNPFNAPVIDNLVLTGRGSSKETRHVEFSLAGSNLVYEPGDALGLLPANGIDVVDAILAQTGLDGEAAVSLKRGEVSLAQALAFDFEIMAAAPRFLEAWARLSGAAELRRLTSPENSAERNAFLRRHHVIDIVRAFPVPGVSAMDFLAGLRPMQPRLYSIASSLAAAPDEAHLTVATVRYALNGEMRCGVASGHTIAGAGPDAVLPVYVQSNPHFRLPADDVPIVMIGAGTGVAPFRAFLQEREARGATGQSWLFFGERNFRSDFLYQLEWQEHLRSGLLARMDVAFSRDQAGKVYVQDKLTEKAADLFAWLEAGAHLYVCGDAAHMAPDVHAALLSIIQTQGRLGPDAAEDYLRTLQRDHRYQRDVY</sequence>
<comment type="caution">
    <text evidence="15">The sequence shown here is derived from an EMBL/GenBank/DDBJ whole genome shotgun (WGS) entry which is preliminary data.</text>
</comment>
<keyword evidence="9 15" id="KW-0560">Oxidoreductase</keyword>
<dbReference type="PANTHER" id="PTHR19384">
    <property type="entry name" value="NITRIC OXIDE SYNTHASE-RELATED"/>
    <property type="match status" value="1"/>
</dbReference>
<dbReference type="PRINTS" id="PR00371">
    <property type="entry name" value="FPNCR"/>
</dbReference>
<comment type="catalytic activity">
    <reaction evidence="11">
        <text>hydrogen sulfide + 3 NADP(+) + 3 H2O = sulfite + 3 NADPH + 4 H(+)</text>
        <dbReference type="Rhea" id="RHEA:13801"/>
        <dbReference type="ChEBI" id="CHEBI:15377"/>
        <dbReference type="ChEBI" id="CHEBI:15378"/>
        <dbReference type="ChEBI" id="CHEBI:17359"/>
        <dbReference type="ChEBI" id="CHEBI:29919"/>
        <dbReference type="ChEBI" id="CHEBI:57783"/>
        <dbReference type="ChEBI" id="CHEBI:58349"/>
        <dbReference type="EC" id="1.8.1.2"/>
    </reaction>
</comment>
<comment type="cofactor">
    <cofactor evidence="12">
        <name>FMN</name>
        <dbReference type="ChEBI" id="CHEBI:58210"/>
    </cofactor>
    <text evidence="12">Binds 1 FMN per subunit.</text>
</comment>
<dbReference type="InterPro" id="IPR003097">
    <property type="entry name" value="CysJ-like_FAD-binding"/>
</dbReference>
<dbReference type="Gene3D" id="3.40.50.360">
    <property type="match status" value="1"/>
</dbReference>
<proteinExistence type="predicted"/>
<dbReference type="InterPro" id="IPR001709">
    <property type="entry name" value="Flavoprot_Pyr_Nucl_cyt_Rdtase"/>
</dbReference>
<evidence type="ECO:0000259" key="14">
    <source>
        <dbReference type="PROSITE" id="PS51384"/>
    </source>
</evidence>
<evidence type="ECO:0000256" key="12">
    <source>
        <dbReference type="PIRSR" id="PIRSR000207-1"/>
    </source>
</evidence>
<dbReference type="InterPro" id="IPR001433">
    <property type="entry name" value="OxRdtase_FAD/NAD-bd"/>
</dbReference>
<keyword evidence="8" id="KW-0249">Electron transport</keyword>
<dbReference type="Gene3D" id="2.40.30.10">
    <property type="entry name" value="Translation factors"/>
    <property type="match status" value="1"/>
</dbReference>
<feature type="binding site" evidence="12">
    <location>
        <begin position="142"/>
        <end position="145"/>
    </location>
    <ligand>
        <name>FMN</name>
        <dbReference type="ChEBI" id="CHEBI:58210"/>
    </ligand>
</feature>
<evidence type="ECO:0000256" key="2">
    <source>
        <dbReference type="ARBA" id="ARBA00022448"/>
    </source>
</evidence>
<dbReference type="InterPro" id="IPR017938">
    <property type="entry name" value="Riboflavin_synthase-like_b-brl"/>
</dbReference>
<feature type="binding site" evidence="12">
    <location>
        <begin position="554"/>
        <end position="558"/>
    </location>
    <ligand>
        <name>NADP(+)</name>
        <dbReference type="ChEBI" id="CHEBI:58349"/>
    </ligand>
</feature>
<evidence type="ECO:0000256" key="3">
    <source>
        <dbReference type="ARBA" id="ARBA00022605"/>
    </source>
</evidence>
<dbReference type="FunFam" id="3.40.50.80:FF:000001">
    <property type="entry name" value="NADPH--cytochrome P450 reductase 1"/>
    <property type="match status" value="1"/>
</dbReference>
<dbReference type="InterPro" id="IPR001094">
    <property type="entry name" value="Flavdoxin-like"/>
</dbReference>
<dbReference type="PRINTS" id="PR00369">
    <property type="entry name" value="FLAVODOXIN"/>
</dbReference>
<feature type="binding site" evidence="12">
    <location>
        <begin position="416"/>
        <end position="419"/>
    </location>
    <ligand>
        <name>FAD</name>
        <dbReference type="ChEBI" id="CHEBI:57692"/>
    </ligand>
</feature>
<dbReference type="InterPro" id="IPR039261">
    <property type="entry name" value="FNR_nucleotide-bd"/>
</dbReference>
<evidence type="ECO:0000256" key="1">
    <source>
        <dbReference type="ARBA" id="ARBA00012604"/>
    </source>
</evidence>
<keyword evidence="6 12" id="KW-0274">FAD</keyword>
<dbReference type="InterPro" id="IPR008254">
    <property type="entry name" value="Flavodoxin/NO_synth"/>
</dbReference>
<dbReference type="PANTHER" id="PTHR19384:SF128">
    <property type="entry name" value="NADPH OXIDOREDUCTASE A"/>
    <property type="match status" value="1"/>
</dbReference>
<feature type="binding site" evidence="12">
    <location>
        <position position="628"/>
    </location>
    <ligand>
        <name>FAD</name>
        <dbReference type="ChEBI" id="CHEBI:57692"/>
    </ligand>
</feature>
<organism evidence="15 16">
    <name type="scientific">Vineibacter terrae</name>
    <dbReference type="NCBI Taxonomy" id="2586908"/>
    <lineage>
        <taxon>Bacteria</taxon>
        <taxon>Pseudomonadati</taxon>
        <taxon>Pseudomonadota</taxon>
        <taxon>Alphaproteobacteria</taxon>
        <taxon>Hyphomicrobiales</taxon>
        <taxon>Vineibacter</taxon>
    </lineage>
</organism>
<feature type="binding site" evidence="12">
    <location>
        <position position="590"/>
    </location>
    <ligand>
        <name>NADP(+)</name>
        <dbReference type="ChEBI" id="CHEBI:58349"/>
    </ligand>
</feature>
<evidence type="ECO:0000256" key="8">
    <source>
        <dbReference type="ARBA" id="ARBA00022982"/>
    </source>
</evidence>
<evidence type="ECO:0000256" key="10">
    <source>
        <dbReference type="ARBA" id="ARBA00023192"/>
    </source>
</evidence>
<dbReference type="GO" id="GO:0019344">
    <property type="term" value="P:cysteine biosynthetic process"/>
    <property type="evidence" value="ECO:0007669"/>
    <property type="project" value="UniProtKB-KW"/>
</dbReference>
<feature type="domain" description="FAD-binding FR-type" evidence="14">
    <location>
        <begin position="261"/>
        <end position="478"/>
    </location>
</feature>
<dbReference type="InterPro" id="IPR017927">
    <property type="entry name" value="FAD-bd_FR_type"/>
</dbReference>
<dbReference type="CDD" id="cd06199">
    <property type="entry name" value="SiR"/>
    <property type="match status" value="1"/>
</dbReference>
<evidence type="ECO:0000313" key="15">
    <source>
        <dbReference type="EMBL" id="TXL76797.1"/>
    </source>
</evidence>
<feature type="binding site" evidence="12">
    <location>
        <begin position="548"/>
        <end position="549"/>
    </location>
    <ligand>
        <name>NADP(+)</name>
        <dbReference type="ChEBI" id="CHEBI:58349"/>
    </ligand>
</feature>
<keyword evidence="4" id="KW-0285">Flavoprotein</keyword>
<dbReference type="SUPFAM" id="SSF52343">
    <property type="entry name" value="Ferredoxin reductase-like, C-terminal NADP-linked domain"/>
    <property type="match status" value="1"/>
</dbReference>
<dbReference type="Proteomes" id="UP000321638">
    <property type="component" value="Unassembled WGS sequence"/>
</dbReference>
<accession>A0A5C8PPA0</accession>
<dbReference type="NCBIfam" id="TIGR01931">
    <property type="entry name" value="cysJ"/>
    <property type="match status" value="1"/>
</dbReference>
<dbReference type="InterPro" id="IPR010199">
    <property type="entry name" value="CysJ"/>
</dbReference>
<keyword evidence="7 12" id="KW-0521">NADP</keyword>
<dbReference type="AlphaFoldDB" id="A0A5C8PPA0"/>
<keyword evidence="3" id="KW-0028">Amino-acid biosynthesis</keyword>
<feature type="binding site" evidence="12">
    <location>
        <begin position="434"/>
        <end position="436"/>
    </location>
    <ligand>
        <name>FAD</name>
        <dbReference type="ChEBI" id="CHEBI:57692"/>
    </ligand>
</feature>
<keyword evidence="5 12" id="KW-0288">FMN</keyword>
<dbReference type="GO" id="GO:0005829">
    <property type="term" value="C:cytosol"/>
    <property type="evidence" value="ECO:0007669"/>
    <property type="project" value="TreeGrafter"/>
</dbReference>
<evidence type="ECO:0000256" key="9">
    <source>
        <dbReference type="ARBA" id="ARBA00023002"/>
    </source>
</evidence>
<dbReference type="Pfam" id="PF00175">
    <property type="entry name" value="NAD_binding_1"/>
    <property type="match status" value="1"/>
</dbReference>
<dbReference type="EC" id="1.8.1.2" evidence="1"/>
<dbReference type="PROSITE" id="PS51384">
    <property type="entry name" value="FAD_FR"/>
    <property type="match status" value="1"/>
</dbReference>
<dbReference type="SUPFAM" id="SSF52218">
    <property type="entry name" value="Flavoproteins"/>
    <property type="match status" value="1"/>
</dbReference>
<dbReference type="GO" id="GO:0050660">
    <property type="term" value="F:flavin adenine dinucleotide binding"/>
    <property type="evidence" value="ECO:0007669"/>
    <property type="project" value="InterPro"/>
</dbReference>
<feature type="binding site" evidence="12">
    <location>
        <position position="440"/>
    </location>
    <ligand>
        <name>FAD</name>
        <dbReference type="ChEBI" id="CHEBI:57692"/>
    </ligand>
</feature>
<dbReference type="PROSITE" id="PS50902">
    <property type="entry name" value="FLAVODOXIN_LIKE"/>
    <property type="match status" value="1"/>
</dbReference>
<dbReference type="PIRSF" id="PIRSF000207">
    <property type="entry name" value="SiR-FP_CysJ"/>
    <property type="match status" value="1"/>
</dbReference>
<evidence type="ECO:0000256" key="11">
    <source>
        <dbReference type="ARBA" id="ARBA00052219"/>
    </source>
</evidence>
<dbReference type="Pfam" id="PF00258">
    <property type="entry name" value="Flavodoxin_1"/>
    <property type="match status" value="1"/>
</dbReference>
<dbReference type="Gene3D" id="3.40.50.80">
    <property type="entry name" value="Nucleotide-binding domain of ferredoxin-NADP reductase (FNR) module"/>
    <property type="match status" value="1"/>
</dbReference>
<dbReference type="SUPFAM" id="SSF63380">
    <property type="entry name" value="Riboflavin synthase domain-like"/>
    <property type="match status" value="1"/>
</dbReference>
<dbReference type="Pfam" id="PF00667">
    <property type="entry name" value="FAD_binding_1"/>
    <property type="match status" value="1"/>
</dbReference>
<reference evidence="15 16" key="1">
    <citation type="submission" date="2019-06" db="EMBL/GenBank/DDBJ databases">
        <title>New taxonomy in bacterial strain CC-CFT640, isolated from vineyard.</title>
        <authorList>
            <person name="Lin S.-Y."/>
            <person name="Tsai C.-F."/>
            <person name="Young C.-C."/>
        </authorList>
    </citation>
    <scope>NUCLEOTIDE SEQUENCE [LARGE SCALE GENOMIC DNA]</scope>
    <source>
        <strain evidence="15 16">CC-CFT640</strain>
    </source>
</reference>
<feature type="binding site" evidence="12">
    <location>
        <begin position="178"/>
        <end position="187"/>
    </location>
    <ligand>
        <name>FMN</name>
        <dbReference type="ChEBI" id="CHEBI:58210"/>
    </ligand>
</feature>